<dbReference type="EMBL" id="MU004237">
    <property type="protein sequence ID" value="KAF2667789.1"/>
    <property type="molecule type" value="Genomic_DNA"/>
</dbReference>
<dbReference type="AlphaFoldDB" id="A0A6A6U6B3"/>
<evidence type="ECO:0000313" key="7">
    <source>
        <dbReference type="EMBL" id="KAF2667789.1"/>
    </source>
</evidence>
<feature type="region of interest" description="Disordered" evidence="6">
    <location>
        <begin position="449"/>
        <end position="527"/>
    </location>
</feature>
<dbReference type="PANTHER" id="PTHR10019">
    <property type="entry name" value="SNF5"/>
    <property type="match status" value="1"/>
</dbReference>
<dbReference type="Proteomes" id="UP000799302">
    <property type="component" value="Unassembled WGS sequence"/>
</dbReference>
<evidence type="ECO:0000256" key="2">
    <source>
        <dbReference type="ARBA" id="ARBA00010239"/>
    </source>
</evidence>
<keyword evidence="3" id="KW-0805">Transcription regulation</keyword>
<keyword evidence="8" id="KW-1185">Reference proteome</keyword>
<dbReference type="GO" id="GO:0000228">
    <property type="term" value="C:nuclear chromosome"/>
    <property type="evidence" value="ECO:0007669"/>
    <property type="project" value="InterPro"/>
</dbReference>
<feature type="compositionally biased region" description="Basic and acidic residues" evidence="6">
    <location>
        <begin position="449"/>
        <end position="459"/>
    </location>
</feature>
<evidence type="ECO:0000256" key="3">
    <source>
        <dbReference type="ARBA" id="ARBA00023015"/>
    </source>
</evidence>
<evidence type="ECO:0000256" key="5">
    <source>
        <dbReference type="ARBA" id="ARBA00023242"/>
    </source>
</evidence>
<dbReference type="GO" id="GO:0006338">
    <property type="term" value="P:chromatin remodeling"/>
    <property type="evidence" value="ECO:0007669"/>
    <property type="project" value="InterPro"/>
</dbReference>
<evidence type="ECO:0000256" key="6">
    <source>
        <dbReference type="SAM" id="MobiDB-lite"/>
    </source>
</evidence>
<name>A0A6A6U6B3_9PEZI</name>
<proteinExistence type="inferred from homology"/>
<accession>A0A6A6U6B3</accession>
<feature type="region of interest" description="Disordered" evidence="6">
    <location>
        <begin position="61"/>
        <end position="88"/>
    </location>
</feature>
<gene>
    <name evidence="7" type="ORF">BT63DRAFT_426636</name>
</gene>
<evidence type="ECO:0000256" key="1">
    <source>
        <dbReference type="ARBA" id="ARBA00004123"/>
    </source>
</evidence>
<keyword evidence="5" id="KW-0539">Nucleus</keyword>
<keyword evidence="4" id="KW-0804">Transcription</keyword>
<feature type="compositionally biased region" description="Acidic residues" evidence="6">
    <location>
        <begin position="62"/>
        <end position="72"/>
    </location>
</feature>
<dbReference type="Pfam" id="PF04855">
    <property type="entry name" value="SNF5"/>
    <property type="match status" value="1"/>
</dbReference>
<evidence type="ECO:0000313" key="8">
    <source>
        <dbReference type="Proteomes" id="UP000799302"/>
    </source>
</evidence>
<dbReference type="OrthoDB" id="10258327at2759"/>
<evidence type="ECO:0000256" key="4">
    <source>
        <dbReference type="ARBA" id="ARBA00023163"/>
    </source>
</evidence>
<dbReference type="SUPFAM" id="SSF57716">
    <property type="entry name" value="Glucocorticoid receptor-like (DNA-binding domain)"/>
    <property type="match status" value="1"/>
</dbReference>
<comment type="similarity">
    <text evidence="2">Belongs to the SNF5 family.</text>
</comment>
<dbReference type="InterPro" id="IPR006939">
    <property type="entry name" value="SNF5"/>
</dbReference>
<organism evidence="7 8">
    <name type="scientific">Microthyrium microscopicum</name>
    <dbReference type="NCBI Taxonomy" id="703497"/>
    <lineage>
        <taxon>Eukaryota</taxon>
        <taxon>Fungi</taxon>
        <taxon>Dikarya</taxon>
        <taxon>Ascomycota</taxon>
        <taxon>Pezizomycotina</taxon>
        <taxon>Dothideomycetes</taxon>
        <taxon>Dothideomycetes incertae sedis</taxon>
        <taxon>Microthyriales</taxon>
        <taxon>Microthyriaceae</taxon>
        <taxon>Microthyrium</taxon>
    </lineage>
</organism>
<reference evidence="7" key="1">
    <citation type="journal article" date="2020" name="Stud. Mycol.">
        <title>101 Dothideomycetes genomes: a test case for predicting lifestyles and emergence of pathogens.</title>
        <authorList>
            <person name="Haridas S."/>
            <person name="Albert R."/>
            <person name="Binder M."/>
            <person name="Bloem J."/>
            <person name="Labutti K."/>
            <person name="Salamov A."/>
            <person name="Andreopoulos B."/>
            <person name="Baker S."/>
            <person name="Barry K."/>
            <person name="Bills G."/>
            <person name="Bluhm B."/>
            <person name="Cannon C."/>
            <person name="Castanera R."/>
            <person name="Culley D."/>
            <person name="Daum C."/>
            <person name="Ezra D."/>
            <person name="Gonzalez J."/>
            <person name="Henrissat B."/>
            <person name="Kuo A."/>
            <person name="Liang C."/>
            <person name="Lipzen A."/>
            <person name="Lutzoni F."/>
            <person name="Magnuson J."/>
            <person name="Mondo S."/>
            <person name="Nolan M."/>
            <person name="Ohm R."/>
            <person name="Pangilinan J."/>
            <person name="Park H.-J."/>
            <person name="Ramirez L."/>
            <person name="Alfaro M."/>
            <person name="Sun H."/>
            <person name="Tritt A."/>
            <person name="Yoshinaga Y."/>
            <person name="Zwiers L.-H."/>
            <person name="Turgeon B."/>
            <person name="Goodwin S."/>
            <person name="Spatafora J."/>
            <person name="Crous P."/>
            <person name="Grigoriev I."/>
        </authorList>
    </citation>
    <scope>NUCLEOTIDE SEQUENCE</scope>
    <source>
        <strain evidence="7">CBS 115976</strain>
    </source>
</reference>
<sequence length="591" mass="65721">MASVLGMPASRQSQPQAFISSYAPRLRNWGNSLLAPVVPQVNTIAPTRTTKRGTTAINYAEDGYDDDFGDGEDGPRRPTGLRSLRRDDSTLDQAVQIARLGDEAFEPVHMQGIWRDWMGKPRRITTRRQGQVQAELPVTLIPIRVDIDIQPFRPDAPLPTPHNAKDFGIDETLPAYRPGDPTPQYRIKDVFLWNLHEALITPEQFAKTFVDELDLPADRKHMLINQIATQIRTQLEEYAGVALHPLFQSNNPIQPPRPSIPQAVSQLSAAVNTPGTSTPNFIGTPIHRPATPYLNGLAKHTNGKSTPVADSPMGGVEISAKADAAPSEDTLNPDDAYRCIISLNVNILNKLYTDKFEWSLLHPPGYAESFAKVTCADLGLAAEWGPAIAHAIYEAVLGLKKEACENGGVLTAAEIDNDGAEGVEAGWRYEPETLAEDWEPKVEILTKDEIDRREGDRERQVRRRRRETARFSSTANMTQNDYFAIPDAAEQPMGRGERSKKKRRFRSLSPSGRDTPDNAGYGGGTGLQEDERRTWRCFHCFIPGSAVWAVRDGPNGPRSLCHSCGFLYERDKRLPPWSKNLHGFPRAPSQR</sequence>
<feature type="compositionally biased region" description="Polar residues" evidence="6">
    <location>
        <begin position="471"/>
        <end position="481"/>
    </location>
</feature>
<protein>
    <submittedName>
        <fullName evidence="7">SNF5-domain-containing protein</fullName>
    </submittedName>
</protein>
<comment type="subcellular location">
    <subcellularLocation>
        <location evidence="1">Nucleus</location>
    </subcellularLocation>
</comment>